<sequence>MLVIKFYRIISIILNWNICPSLEQKNVQETFLSLPVPFFLTFPIIKAAISLIFLLGLLVAFVCFPWLGEMKNNSPRLPLRLPAGILCGRQTLNGKERVRTILL</sequence>
<protein>
    <submittedName>
        <fullName evidence="2">Uncharacterized protein</fullName>
    </submittedName>
</protein>
<keyword evidence="1" id="KW-1133">Transmembrane helix</keyword>
<proteinExistence type="predicted"/>
<keyword evidence="1" id="KW-0472">Membrane</keyword>
<evidence type="ECO:0000313" key="3">
    <source>
        <dbReference type="Proteomes" id="UP000887013"/>
    </source>
</evidence>
<accession>A0A8X6TIY5</accession>
<dbReference type="Proteomes" id="UP000887013">
    <property type="component" value="Unassembled WGS sequence"/>
</dbReference>
<name>A0A8X6TIY5_NEPPI</name>
<comment type="caution">
    <text evidence="2">The sequence shown here is derived from an EMBL/GenBank/DDBJ whole genome shotgun (WGS) entry which is preliminary data.</text>
</comment>
<feature type="transmembrane region" description="Helical" evidence="1">
    <location>
        <begin position="44"/>
        <end position="67"/>
    </location>
</feature>
<dbReference type="AlphaFoldDB" id="A0A8X6TIY5"/>
<evidence type="ECO:0000256" key="1">
    <source>
        <dbReference type="SAM" id="Phobius"/>
    </source>
</evidence>
<evidence type="ECO:0000313" key="2">
    <source>
        <dbReference type="EMBL" id="GFT22598.1"/>
    </source>
</evidence>
<gene>
    <name evidence="2" type="ORF">NPIL_139831</name>
</gene>
<keyword evidence="3" id="KW-1185">Reference proteome</keyword>
<organism evidence="2 3">
    <name type="scientific">Nephila pilipes</name>
    <name type="common">Giant wood spider</name>
    <name type="synonym">Nephila maculata</name>
    <dbReference type="NCBI Taxonomy" id="299642"/>
    <lineage>
        <taxon>Eukaryota</taxon>
        <taxon>Metazoa</taxon>
        <taxon>Ecdysozoa</taxon>
        <taxon>Arthropoda</taxon>
        <taxon>Chelicerata</taxon>
        <taxon>Arachnida</taxon>
        <taxon>Araneae</taxon>
        <taxon>Araneomorphae</taxon>
        <taxon>Entelegynae</taxon>
        <taxon>Araneoidea</taxon>
        <taxon>Nephilidae</taxon>
        <taxon>Nephila</taxon>
    </lineage>
</organism>
<reference evidence="2" key="1">
    <citation type="submission" date="2020-08" db="EMBL/GenBank/DDBJ databases">
        <title>Multicomponent nature underlies the extraordinary mechanical properties of spider dragline silk.</title>
        <authorList>
            <person name="Kono N."/>
            <person name="Nakamura H."/>
            <person name="Mori M."/>
            <person name="Yoshida Y."/>
            <person name="Ohtoshi R."/>
            <person name="Malay A.D."/>
            <person name="Moran D.A.P."/>
            <person name="Tomita M."/>
            <person name="Numata K."/>
            <person name="Arakawa K."/>
        </authorList>
    </citation>
    <scope>NUCLEOTIDE SEQUENCE</scope>
</reference>
<keyword evidence="1" id="KW-0812">Transmembrane</keyword>
<dbReference type="EMBL" id="BMAW01106114">
    <property type="protein sequence ID" value="GFT22598.1"/>
    <property type="molecule type" value="Genomic_DNA"/>
</dbReference>